<evidence type="ECO:0000313" key="9">
    <source>
        <dbReference type="EMBL" id="GLW52850.1"/>
    </source>
</evidence>
<dbReference type="EMBL" id="BSRX01000004">
    <property type="protein sequence ID" value="GLW52850.1"/>
    <property type="molecule type" value="Genomic_DNA"/>
</dbReference>
<comment type="caution">
    <text evidence="9">The sequence shown here is derived from an EMBL/GenBank/DDBJ whole genome shotgun (WGS) entry which is preliminary data.</text>
</comment>
<dbReference type="InterPro" id="IPR013005">
    <property type="entry name" value="Ribosomal_uL4-like"/>
</dbReference>
<evidence type="ECO:0000256" key="7">
    <source>
        <dbReference type="HAMAP-Rule" id="MF_01328"/>
    </source>
</evidence>
<gene>
    <name evidence="7 9" type="primary">rplD</name>
    <name evidence="9" type="ORF">Kpho01_08610</name>
</gene>
<dbReference type="GO" id="GO:0005840">
    <property type="term" value="C:ribosome"/>
    <property type="evidence" value="ECO:0007669"/>
    <property type="project" value="UniProtKB-KW"/>
</dbReference>
<evidence type="ECO:0000256" key="4">
    <source>
        <dbReference type="ARBA" id="ARBA00022980"/>
    </source>
</evidence>
<dbReference type="InterPro" id="IPR002136">
    <property type="entry name" value="Ribosomal_uL4"/>
</dbReference>
<name>A0A9W6PBP9_9ACTN</name>
<comment type="subunit">
    <text evidence="7">Part of the 50S ribosomal subunit.</text>
</comment>
<dbReference type="Proteomes" id="UP001165143">
    <property type="component" value="Unassembled WGS sequence"/>
</dbReference>
<proteinExistence type="inferred from homology"/>
<comment type="similarity">
    <text evidence="1 7">Belongs to the universal ribosomal protein uL4 family.</text>
</comment>
<keyword evidence="4 7" id="KW-0689">Ribosomal protein</keyword>
<evidence type="ECO:0000256" key="5">
    <source>
        <dbReference type="ARBA" id="ARBA00023274"/>
    </source>
</evidence>
<dbReference type="FunFam" id="3.40.1370.10:FF:000004">
    <property type="entry name" value="50S ribosomal protein L4"/>
    <property type="match status" value="1"/>
</dbReference>
<dbReference type="GO" id="GO:1990904">
    <property type="term" value="C:ribonucleoprotein complex"/>
    <property type="evidence" value="ECO:0007669"/>
    <property type="project" value="UniProtKB-KW"/>
</dbReference>
<evidence type="ECO:0000256" key="6">
    <source>
        <dbReference type="ARBA" id="ARBA00035244"/>
    </source>
</evidence>
<dbReference type="SUPFAM" id="SSF52166">
    <property type="entry name" value="Ribosomal protein L4"/>
    <property type="match status" value="1"/>
</dbReference>
<evidence type="ECO:0000256" key="3">
    <source>
        <dbReference type="ARBA" id="ARBA00022884"/>
    </source>
</evidence>
<sequence>MKDMSTIDILSPSGDKAGSLELPAEIFDAKVSVPLMHQVVVAQLAAARQGTHKVKRRGEVRGGGKKPYRQKGTGRARQGSTRAPQFAGGGVVHGPVPRDYSQRTPKKMIAAALRSALTDRARHERIHVVTGVTATEAPSTKAAKVLFGKISERKNLLLVVEREDELGILSARNLPNVHILDAGQLNTYDVLVSDDVVFTQAAFERFVAGPAASAKAVAAEGELEGTAA</sequence>
<dbReference type="Gene3D" id="3.40.1370.10">
    <property type="match status" value="1"/>
</dbReference>
<comment type="function">
    <text evidence="7">Forms part of the polypeptide exit tunnel.</text>
</comment>
<keyword evidence="2 7" id="KW-0699">rRNA-binding</keyword>
<evidence type="ECO:0000256" key="1">
    <source>
        <dbReference type="ARBA" id="ARBA00010528"/>
    </source>
</evidence>
<dbReference type="Pfam" id="PF00573">
    <property type="entry name" value="Ribosomal_L4"/>
    <property type="match status" value="1"/>
</dbReference>
<accession>A0A9W6PBP9</accession>
<organism evidence="9 10">
    <name type="scientific">Kitasatospora phosalacinea</name>
    <dbReference type="NCBI Taxonomy" id="2065"/>
    <lineage>
        <taxon>Bacteria</taxon>
        <taxon>Bacillati</taxon>
        <taxon>Actinomycetota</taxon>
        <taxon>Actinomycetes</taxon>
        <taxon>Kitasatosporales</taxon>
        <taxon>Streptomycetaceae</taxon>
        <taxon>Kitasatospora</taxon>
    </lineage>
</organism>
<evidence type="ECO:0000256" key="8">
    <source>
        <dbReference type="SAM" id="MobiDB-lite"/>
    </source>
</evidence>
<feature type="compositionally biased region" description="Basic residues" evidence="8">
    <location>
        <begin position="63"/>
        <end position="74"/>
    </location>
</feature>
<keyword evidence="3 7" id="KW-0694">RNA-binding</keyword>
<dbReference type="AlphaFoldDB" id="A0A9W6PBP9"/>
<dbReference type="PANTHER" id="PTHR10746">
    <property type="entry name" value="50S RIBOSOMAL PROTEIN L4"/>
    <property type="match status" value="1"/>
</dbReference>
<comment type="function">
    <text evidence="7">One of the primary rRNA binding proteins, this protein initially binds near the 5'-end of the 23S rRNA. It is important during the early stages of 50S assembly. It makes multiple contacts with different domains of the 23S rRNA in the assembled 50S subunit and ribosome.</text>
</comment>
<dbReference type="NCBIfam" id="TIGR03953">
    <property type="entry name" value="rplD_bact"/>
    <property type="match status" value="1"/>
</dbReference>
<dbReference type="PANTHER" id="PTHR10746:SF6">
    <property type="entry name" value="LARGE RIBOSOMAL SUBUNIT PROTEIN UL4M"/>
    <property type="match status" value="1"/>
</dbReference>
<protein>
    <recommendedName>
        <fullName evidence="6 7">Large ribosomal subunit protein uL4</fullName>
    </recommendedName>
</protein>
<dbReference type="GO" id="GO:0019843">
    <property type="term" value="F:rRNA binding"/>
    <property type="evidence" value="ECO:0007669"/>
    <property type="project" value="UniProtKB-UniRule"/>
</dbReference>
<feature type="region of interest" description="Disordered" evidence="8">
    <location>
        <begin position="48"/>
        <end position="101"/>
    </location>
</feature>
<evidence type="ECO:0000313" key="10">
    <source>
        <dbReference type="Proteomes" id="UP001165143"/>
    </source>
</evidence>
<dbReference type="InterPro" id="IPR023574">
    <property type="entry name" value="Ribosomal_uL4_dom_sf"/>
</dbReference>
<keyword evidence="5 7" id="KW-0687">Ribonucleoprotein</keyword>
<dbReference type="HAMAP" id="MF_01328_B">
    <property type="entry name" value="Ribosomal_uL4_B"/>
    <property type="match status" value="1"/>
</dbReference>
<dbReference type="GO" id="GO:0006412">
    <property type="term" value="P:translation"/>
    <property type="evidence" value="ECO:0007669"/>
    <property type="project" value="UniProtKB-UniRule"/>
</dbReference>
<dbReference type="GO" id="GO:0003735">
    <property type="term" value="F:structural constituent of ribosome"/>
    <property type="evidence" value="ECO:0007669"/>
    <property type="project" value="InterPro"/>
</dbReference>
<evidence type="ECO:0000256" key="2">
    <source>
        <dbReference type="ARBA" id="ARBA00022730"/>
    </source>
</evidence>
<reference evidence="9" key="1">
    <citation type="submission" date="2023-02" db="EMBL/GenBank/DDBJ databases">
        <title>Kitasatospora phosalacinea NBRC 14362.</title>
        <authorList>
            <person name="Ichikawa N."/>
            <person name="Sato H."/>
            <person name="Tonouchi N."/>
        </authorList>
    </citation>
    <scope>NUCLEOTIDE SEQUENCE</scope>
    <source>
        <strain evidence="9">NBRC 14362</strain>
    </source>
</reference>